<protein>
    <submittedName>
        <fullName evidence="1">Uncharacterized protein</fullName>
    </submittedName>
</protein>
<dbReference type="AlphaFoldDB" id="A0A6V2DUS6"/>
<dbReference type="EMBL" id="HBNS01014193">
    <property type="protein sequence ID" value="CAE4600577.1"/>
    <property type="molecule type" value="Transcribed_RNA"/>
</dbReference>
<sequence>MMGNLIDMMCKKQSTGDTNSQMVELHQPQTPIHRRKVWPVSSTEEEMSSIAPSAKNLCFSFHWQGVAPQEQNKKIVHHSLRERYGEIGNKIMYKDCFYLSSDGYTYETFNDLPDYTRLRAEKGCIRVDLWRICFQFFSQRIVGLQSHYISSFEDGTTRKTVGTDHLTFYHRTNNVPLHWIEIDVDSVELDRDEFITTIQPHRTQHEGGNEHTGELVGMSFLTNRRIVHIGSCEDNRDGYDDDRIRNLSLNKAPNSLPHIVALTGVTLNGQGSDGNIHEIGYYTENNAWTILGPLVMMRWLYEERRAEISKDGSKKRYQLTLHDLIELPDELFRNVLSFLIIAKS</sequence>
<proteinExistence type="predicted"/>
<gene>
    <name evidence="1" type="ORF">DBRI00130_LOCUS11429</name>
</gene>
<reference evidence="1" key="1">
    <citation type="submission" date="2021-01" db="EMBL/GenBank/DDBJ databases">
        <authorList>
            <person name="Corre E."/>
            <person name="Pelletier E."/>
            <person name="Niang G."/>
            <person name="Scheremetjew M."/>
            <person name="Finn R."/>
            <person name="Kale V."/>
            <person name="Holt S."/>
            <person name="Cochrane G."/>
            <person name="Meng A."/>
            <person name="Brown T."/>
            <person name="Cohen L."/>
        </authorList>
    </citation>
    <scope>NUCLEOTIDE SEQUENCE</scope>
    <source>
        <strain evidence="1">GSO104</strain>
    </source>
</reference>
<name>A0A6V2DUS6_9STRA</name>
<evidence type="ECO:0000313" key="1">
    <source>
        <dbReference type="EMBL" id="CAE4600577.1"/>
    </source>
</evidence>
<accession>A0A6V2DUS6</accession>
<organism evidence="1">
    <name type="scientific">Ditylum brightwellii</name>
    <dbReference type="NCBI Taxonomy" id="49249"/>
    <lineage>
        <taxon>Eukaryota</taxon>
        <taxon>Sar</taxon>
        <taxon>Stramenopiles</taxon>
        <taxon>Ochrophyta</taxon>
        <taxon>Bacillariophyta</taxon>
        <taxon>Mediophyceae</taxon>
        <taxon>Lithodesmiophycidae</taxon>
        <taxon>Lithodesmiales</taxon>
        <taxon>Lithodesmiaceae</taxon>
        <taxon>Ditylum</taxon>
    </lineage>
</organism>